<keyword evidence="3" id="KW-1185">Reference proteome</keyword>
<feature type="transmembrane region" description="Helical" evidence="1">
    <location>
        <begin position="12"/>
        <end position="30"/>
    </location>
</feature>
<evidence type="ECO:0000256" key="1">
    <source>
        <dbReference type="SAM" id="Phobius"/>
    </source>
</evidence>
<dbReference type="EMBL" id="CP019070">
    <property type="protein sequence ID" value="APW65403.1"/>
    <property type="molecule type" value="Genomic_DNA"/>
</dbReference>
<feature type="transmembrane region" description="Helical" evidence="1">
    <location>
        <begin position="84"/>
        <end position="107"/>
    </location>
</feature>
<evidence type="ECO:0008006" key="4">
    <source>
        <dbReference type="Google" id="ProtNLM"/>
    </source>
</evidence>
<reference evidence="2 3" key="1">
    <citation type="submission" date="2017-01" db="EMBL/GenBank/DDBJ databases">
        <title>Genome sequencing of Arcobacter sp. LPB0137.</title>
        <authorList>
            <person name="Lee G.-W."/>
            <person name="Yi H."/>
        </authorList>
    </citation>
    <scope>NUCLEOTIDE SEQUENCE [LARGE SCALE GENOMIC DNA]</scope>
    <source>
        <strain evidence="2 3">LPB0137</strain>
    </source>
</reference>
<sequence>METELIIHSSLRWIILITLLVHLYCIYTGYFKHKPFTKFNNIFSHVTVGFIHLQFVVGLYVYYTSEKTSIFLSDVKGSMAISELRFYAVEHSLIMLIAIIIITIGSFKAKRIEDERKKYKTQIIYFTIGLILILAGIPWNM</sequence>
<dbReference type="AlphaFoldDB" id="A0A1P8KLF6"/>
<protein>
    <recommendedName>
        <fullName evidence="4">Cytochrome B</fullName>
    </recommendedName>
</protein>
<dbReference type="KEGG" id="alp:LPB137_05850"/>
<feature type="transmembrane region" description="Helical" evidence="1">
    <location>
        <begin position="119"/>
        <end position="139"/>
    </location>
</feature>
<evidence type="ECO:0000313" key="3">
    <source>
        <dbReference type="Proteomes" id="UP000186074"/>
    </source>
</evidence>
<dbReference type="RefSeq" id="WP_076085662.1">
    <property type="nucleotide sequence ID" value="NZ_CP019070.1"/>
</dbReference>
<keyword evidence="1" id="KW-1133">Transmembrane helix</keyword>
<name>A0A1P8KLF6_9BACT</name>
<gene>
    <name evidence="2" type="ORF">LPB137_05850</name>
</gene>
<dbReference type="Proteomes" id="UP000186074">
    <property type="component" value="Chromosome"/>
</dbReference>
<feature type="transmembrane region" description="Helical" evidence="1">
    <location>
        <begin position="42"/>
        <end position="64"/>
    </location>
</feature>
<proteinExistence type="predicted"/>
<dbReference type="OrthoDB" id="5382769at2"/>
<accession>A0A1P8KLF6</accession>
<keyword evidence="1" id="KW-0812">Transmembrane</keyword>
<organism evidence="2 3">
    <name type="scientific">Poseidonibacter parvus</name>
    <dbReference type="NCBI Taxonomy" id="1850254"/>
    <lineage>
        <taxon>Bacteria</taxon>
        <taxon>Pseudomonadati</taxon>
        <taxon>Campylobacterota</taxon>
        <taxon>Epsilonproteobacteria</taxon>
        <taxon>Campylobacterales</taxon>
        <taxon>Arcobacteraceae</taxon>
        <taxon>Poseidonibacter</taxon>
    </lineage>
</organism>
<keyword evidence="1" id="KW-0472">Membrane</keyword>
<evidence type="ECO:0000313" key="2">
    <source>
        <dbReference type="EMBL" id="APW65403.1"/>
    </source>
</evidence>
<dbReference type="STRING" id="1850254.LPB137_05850"/>